<comment type="pathway">
    <text evidence="5 21">Cofactor biosynthesis; riboflavin biosynthesis; 2-hydroxy-3-oxobutyl phosphate from D-ribulose 5-phosphate: step 1/1.</text>
</comment>
<dbReference type="SUPFAM" id="SSF55821">
    <property type="entry name" value="YrdC/RibB"/>
    <property type="match status" value="1"/>
</dbReference>
<comment type="function">
    <text evidence="3 21">Catalyzes the conversion of D-ribulose 5-phosphate to formate and 3,4-dihydroxy-2-butanone 4-phosphate.</text>
</comment>
<feature type="binding site" evidence="20">
    <location>
        <position position="305"/>
    </location>
    <ligand>
        <name>Zn(2+)</name>
        <dbReference type="ChEBI" id="CHEBI:29105"/>
        <note>catalytic</note>
    </ligand>
</feature>
<feature type="binding site" evidence="21">
    <location>
        <position position="27"/>
    </location>
    <ligand>
        <name>Mg(2+)</name>
        <dbReference type="ChEBI" id="CHEBI:18420"/>
        <label>1</label>
    </ligand>
</feature>
<feature type="binding site" evidence="21">
    <location>
        <position position="27"/>
    </location>
    <ligand>
        <name>Mg(2+)</name>
        <dbReference type="ChEBI" id="CHEBI:18420"/>
        <label>2</label>
    </ligand>
</feature>
<comment type="cofactor">
    <cofactor evidence="2">
        <name>Mn(2+)</name>
        <dbReference type="ChEBI" id="CHEBI:29035"/>
    </cofactor>
</comment>
<comment type="function">
    <text evidence="18 20">Catalyzes the conversion of GTP to 2,5-diamino-6-ribosylamino-4(3H)-pyrimidinone 5'-phosphate (DARP), formate and pyrophosphate.</text>
</comment>
<feature type="binding site" evidence="20">
    <location>
        <position position="294"/>
    </location>
    <ligand>
        <name>Zn(2+)</name>
        <dbReference type="ChEBI" id="CHEBI:29105"/>
        <note>catalytic</note>
    </ligand>
</feature>
<comment type="subunit">
    <text evidence="21">Homodimer.</text>
</comment>
<evidence type="ECO:0000256" key="13">
    <source>
        <dbReference type="ARBA" id="ARBA00022842"/>
    </source>
</evidence>
<dbReference type="GO" id="GO:0000287">
    <property type="term" value="F:magnesium ion binding"/>
    <property type="evidence" value="ECO:0007669"/>
    <property type="project" value="UniProtKB-UniRule"/>
</dbReference>
<dbReference type="GO" id="GO:0003935">
    <property type="term" value="F:GTP cyclohydrolase II activity"/>
    <property type="evidence" value="ECO:0007669"/>
    <property type="project" value="UniProtKB-UniRule"/>
</dbReference>
<feature type="binding site" evidence="21">
    <location>
        <begin position="139"/>
        <end position="143"/>
    </location>
    <ligand>
        <name>D-ribulose 5-phosphate</name>
        <dbReference type="ChEBI" id="CHEBI:58121"/>
    </ligand>
</feature>
<comment type="similarity">
    <text evidence="21">Belongs to the DHBP synthase family.</text>
</comment>
<feature type="binding site" evidence="21">
    <location>
        <position position="142"/>
    </location>
    <ligand>
        <name>Mg(2+)</name>
        <dbReference type="ChEBI" id="CHEBI:18420"/>
        <label>2</label>
    </ligand>
</feature>
<dbReference type="GO" id="GO:0008686">
    <property type="term" value="F:3,4-dihydroxy-2-butanone-4-phosphate synthase activity"/>
    <property type="evidence" value="ECO:0007669"/>
    <property type="project" value="UniProtKB-UniRule"/>
</dbReference>
<keyword evidence="14 20" id="KW-0342">GTP-binding</keyword>
<comment type="similarity">
    <text evidence="20">Belongs to the GTP cyclohydrolase II family.</text>
</comment>
<dbReference type="InterPro" id="IPR017945">
    <property type="entry name" value="DHBP_synth_RibB-like_a/b_dom"/>
</dbReference>
<keyword evidence="16 21" id="KW-0456">Lyase</keyword>
<dbReference type="NCBIfam" id="TIGR00506">
    <property type="entry name" value="ribB"/>
    <property type="match status" value="1"/>
</dbReference>
<feature type="binding site" evidence="21">
    <location>
        <position position="31"/>
    </location>
    <ligand>
        <name>D-ribulose 5-phosphate</name>
        <dbReference type="ChEBI" id="CHEBI:58121"/>
    </ligand>
</feature>
<feature type="active site" description="Proton acceptor" evidence="20">
    <location>
        <position position="367"/>
    </location>
</feature>
<keyword evidence="9 21" id="KW-0479">Metal-binding</keyword>
<feature type="site" description="Essential for catalytic activity" evidence="21">
    <location>
        <position position="125"/>
    </location>
</feature>
<comment type="similarity">
    <text evidence="6">In the N-terminal section; belongs to the DHBP synthase family.</text>
</comment>
<comment type="similarity">
    <text evidence="7">In the C-terminal section; belongs to the GTP cyclohydrolase II family.</text>
</comment>
<keyword evidence="11 20" id="KW-0378">Hydrolase</keyword>
<evidence type="ECO:0000256" key="2">
    <source>
        <dbReference type="ARBA" id="ARBA00001936"/>
    </source>
</evidence>
<evidence type="ECO:0000256" key="7">
    <source>
        <dbReference type="ARBA" id="ARBA00008976"/>
    </source>
</evidence>
<evidence type="ECO:0000256" key="19">
    <source>
        <dbReference type="ARBA" id="ARBA00049295"/>
    </source>
</evidence>
<dbReference type="EC" id="3.5.4.25" evidence="20"/>
<dbReference type="GO" id="GO:0030145">
    <property type="term" value="F:manganese ion binding"/>
    <property type="evidence" value="ECO:0007669"/>
    <property type="project" value="UniProtKB-UniRule"/>
</dbReference>
<feature type="binding site" evidence="20">
    <location>
        <position position="310"/>
    </location>
    <ligand>
        <name>GTP</name>
        <dbReference type="ChEBI" id="CHEBI:37565"/>
    </ligand>
</feature>
<accession>A0A506UMD7</accession>
<dbReference type="GO" id="GO:0009231">
    <property type="term" value="P:riboflavin biosynthetic process"/>
    <property type="evidence" value="ECO:0007669"/>
    <property type="project" value="UniProtKB-UniRule"/>
</dbReference>
<keyword evidence="13 21" id="KW-0460">Magnesium</keyword>
<feature type="binding site" evidence="20">
    <location>
        <begin position="289"/>
        <end position="293"/>
    </location>
    <ligand>
        <name>GTP</name>
        <dbReference type="ChEBI" id="CHEBI:37565"/>
    </ligand>
</feature>
<dbReference type="GO" id="GO:0005525">
    <property type="term" value="F:GTP binding"/>
    <property type="evidence" value="ECO:0007669"/>
    <property type="project" value="UniProtKB-KW"/>
</dbReference>
<keyword evidence="25" id="KW-1185">Reference proteome</keyword>
<evidence type="ECO:0000256" key="22">
    <source>
        <dbReference type="SAM" id="MobiDB-lite"/>
    </source>
</evidence>
<dbReference type="UniPathway" id="UPA00275">
    <property type="reaction ID" value="UER00399"/>
</dbReference>
<evidence type="ECO:0000256" key="20">
    <source>
        <dbReference type="HAMAP-Rule" id="MF_00179"/>
    </source>
</evidence>
<evidence type="ECO:0000256" key="4">
    <source>
        <dbReference type="ARBA" id="ARBA00004853"/>
    </source>
</evidence>
<dbReference type="SUPFAM" id="SSF142695">
    <property type="entry name" value="RibA-like"/>
    <property type="match status" value="1"/>
</dbReference>
<evidence type="ECO:0000256" key="15">
    <source>
        <dbReference type="ARBA" id="ARBA00023211"/>
    </source>
</evidence>
<feature type="binding site" evidence="20">
    <location>
        <position position="307"/>
    </location>
    <ligand>
        <name>Zn(2+)</name>
        <dbReference type="ChEBI" id="CHEBI:29105"/>
        <note>catalytic</note>
    </ligand>
</feature>
<dbReference type="InterPro" id="IPR000926">
    <property type="entry name" value="RibA"/>
</dbReference>
<dbReference type="EC" id="4.1.99.12" evidence="21"/>
<evidence type="ECO:0000256" key="6">
    <source>
        <dbReference type="ARBA" id="ARBA00005520"/>
    </source>
</evidence>
<dbReference type="CDD" id="cd00641">
    <property type="entry name" value="GTP_cyclohydro2"/>
    <property type="match status" value="1"/>
</dbReference>
<feature type="active site" description="Nucleophile" evidence="20">
    <location>
        <position position="369"/>
    </location>
</feature>
<dbReference type="GO" id="GO:0005829">
    <property type="term" value="C:cytosol"/>
    <property type="evidence" value="ECO:0007669"/>
    <property type="project" value="TreeGrafter"/>
</dbReference>
<feature type="binding site" evidence="20">
    <location>
        <begin position="333"/>
        <end position="335"/>
    </location>
    <ligand>
        <name>GTP</name>
        <dbReference type="ChEBI" id="CHEBI:37565"/>
    </ligand>
</feature>
<organism evidence="24 25">
    <name type="scientific">Oecophyllibacter saccharovorans</name>
    <dbReference type="NCBI Taxonomy" id="2558360"/>
    <lineage>
        <taxon>Bacteria</taxon>
        <taxon>Pseudomonadati</taxon>
        <taxon>Pseudomonadota</taxon>
        <taxon>Alphaproteobacteria</taxon>
        <taxon>Acetobacterales</taxon>
        <taxon>Acetobacteraceae</taxon>
        <taxon>Oecophyllibacter</taxon>
    </lineage>
</organism>
<keyword evidence="10 20" id="KW-0547">Nucleotide-binding</keyword>
<dbReference type="InterPro" id="IPR000422">
    <property type="entry name" value="DHBP_synthase_RibB"/>
</dbReference>
<evidence type="ECO:0000256" key="5">
    <source>
        <dbReference type="ARBA" id="ARBA00004904"/>
    </source>
</evidence>
<dbReference type="Pfam" id="PF00925">
    <property type="entry name" value="GTP_cyclohydro2"/>
    <property type="match status" value="1"/>
</dbReference>
<evidence type="ECO:0000256" key="11">
    <source>
        <dbReference type="ARBA" id="ARBA00022801"/>
    </source>
</evidence>
<dbReference type="PANTHER" id="PTHR21327:SF18">
    <property type="entry name" value="3,4-DIHYDROXY-2-BUTANONE 4-PHOSPHATE SYNTHASE"/>
    <property type="match status" value="1"/>
</dbReference>
<evidence type="ECO:0000313" key="25">
    <source>
        <dbReference type="Proteomes" id="UP000315037"/>
    </source>
</evidence>
<keyword evidence="15 21" id="KW-0464">Manganese</keyword>
<comment type="cofactor">
    <cofactor evidence="21">
        <name>Mg(2+)</name>
        <dbReference type="ChEBI" id="CHEBI:18420"/>
    </cofactor>
    <cofactor evidence="21">
        <name>Mn(2+)</name>
        <dbReference type="ChEBI" id="CHEBI:29035"/>
    </cofactor>
    <text evidence="21">Binds 2 divalent metal cations per subunit. Magnesium or manganese.</text>
</comment>
<comment type="catalytic activity">
    <reaction evidence="19 20">
        <text>GTP + 4 H2O = 2,5-diamino-6-hydroxy-4-(5-phosphoribosylamino)-pyrimidine + formate + 2 phosphate + 3 H(+)</text>
        <dbReference type="Rhea" id="RHEA:23704"/>
        <dbReference type="ChEBI" id="CHEBI:15377"/>
        <dbReference type="ChEBI" id="CHEBI:15378"/>
        <dbReference type="ChEBI" id="CHEBI:15740"/>
        <dbReference type="ChEBI" id="CHEBI:37565"/>
        <dbReference type="ChEBI" id="CHEBI:43474"/>
        <dbReference type="ChEBI" id="CHEBI:58614"/>
        <dbReference type="EC" id="3.5.4.25"/>
    </reaction>
</comment>
<protein>
    <recommendedName>
        <fullName evidence="20 21">Multifunctional fusion protein</fullName>
    </recommendedName>
    <domain>
        <recommendedName>
            <fullName evidence="20">GTP cyclohydrolase-2</fullName>
            <ecNumber evidence="20">3.5.4.25</ecNumber>
        </recommendedName>
        <alternativeName>
            <fullName evidence="20">GTP cyclohydrolase II</fullName>
        </alternativeName>
    </domain>
    <domain>
        <recommendedName>
            <fullName evidence="21">3,4-dihydroxy-2-butanone 4-phosphate synthase</fullName>
            <shortName evidence="21">DHBP synthase</shortName>
            <ecNumber evidence="21">4.1.99.12</ecNumber>
        </recommendedName>
    </domain>
</protein>
<dbReference type="PIRSF" id="PIRSF001259">
    <property type="entry name" value="RibA"/>
    <property type="match status" value="1"/>
</dbReference>
<keyword evidence="12 20" id="KW-0862">Zinc</keyword>
<feature type="domain" description="GTP cyclohydrolase II" evidence="23">
    <location>
        <begin position="248"/>
        <end position="411"/>
    </location>
</feature>
<dbReference type="AlphaFoldDB" id="A0A506UMD7"/>
<evidence type="ECO:0000256" key="14">
    <source>
        <dbReference type="ARBA" id="ARBA00023134"/>
    </source>
</evidence>
<evidence type="ECO:0000256" key="1">
    <source>
        <dbReference type="ARBA" id="ARBA00000141"/>
    </source>
</evidence>
<evidence type="ECO:0000256" key="21">
    <source>
        <dbReference type="HAMAP-Rule" id="MF_00180"/>
    </source>
</evidence>
<gene>
    <name evidence="21 24" type="primary">ribB</name>
    <name evidence="20" type="synonym">ribA</name>
    <name evidence="24" type="ORF">E3202_05045</name>
</gene>
<keyword evidence="17" id="KW-0511">Multifunctional enzyme</keyword>
<feature type="binding site" evidence="20">
    <location>
        <position position="395"/>
    </location>
    <ligand>
        <name>GTP</name>
        <dbReference type="ChEBI" id="CHEBI:37565"/>
    </ligand>
</feature>
<evidence type="ECO:0000256" key="3">
    <source>
        <dbReference type="ARBA" id="ARBA00002284"/>
    </source>
</evidence>
<evidence type="ECO:0000256" key="9">
    <source>
        <dbReference type="ARBA" id="ARBA00022723"/>
    </source>
</evidence>
<name>A0A506UMD7_9PROT</name>
<dbReference type="FunFam" id="3.40.50.10990:FF:000001">
    <property type="entry name" value="Riboflavin biosynthesis protein RibBA"/>
    <property type="match status" value="1"/>
</dbReference>
<dbReference type="InterPro" id="IPR032677">
    <property type="entry name" value="GTP_cyclohydro_II"/>
</dbReference>
<feature type="binding site" evidence="20">
    <location>
        <position position="390"/>
    </location>
    <ligand>
        <name>GTP</name>
        <dbReference type="ChEBI" id="CHEBI:37565"/>
    </ligand>
</feature>
<evidence type="ECO:0000256" key="10">
    <source>
        <dbReference type="ARBA" id="ARBA00022741"/>
    </source>
</evidence>
<dbReference type="Gene3D" id="3.40.50.10990">
    <property type="entry name" value="GTP cyclohydrolase II"/>
    <property type="match status" value="1"/>
</dbReference>
<comment type="catalytic activity">
    <reaction evidence="1 21">
        <text>D-ribulose 5-phosphate = (2S)-2-hydroxy-3-oxobutyl phosphate + formate + H(+)</text>
        <dbReference type="Rhea" id="RHEA:18457"/>
        <dbReference type="ChEBI" id="CHEBI:15378"/>
        <dbReference type="ChEBI" id="CHEBI:15740"/>
        <dbReference type="ChEBI" id="CHEBI:58121"/>
        <dbReference type="ChEBI" id="CHEBI:58830"/>
        <dbReference type="EC" id="4.1.99.12"/>
    </reaction>
</comment>
<comment type="pathway">
    <text evidence="4 20">Cofactor biosynthesis; riboflavin biosynthesis; 5-amino-6-(D-ribitylamino)uracil from GTP: step 1/4.</text>
</comment>
<evidence type="ECO:0000313" key="24">
    <source>
        <dbReference type="EMBL" id="TPW34501.1"/>
    </source>
</evidence>
<evidence type="ECO:0000256" key="16">
    <source>
        <dbReference type="ARBA" id="ARBA00023239"/>
    </source>
</evidence>
<dbReference type="PANTHER" id="PTHR21327">
    <property type="entry name" value="GTP CYCLOHYDROLASE II-RELATED"/>
    <property type="match status" value="1"/>
</dbReference>
<dbReference type="FunFam" id="3.90.870.10:FF:000001">
    <property type="entry name" value="Riboflavin biosynthesis protein RibBA"/>
    <property type="match status" value="1"/>
</dbReference>
<feature type="binding site" evidence="21">
    <location>
        <begin position="26"/>
        <end position="27"/>
    </location>
    <ligand>
        <name>D-ribulose 5-phosphate</name>
        <dbReference type="ChEBI" id="CHEBI:58121"/>
    </ligand>
</feature>
<dbReference type="EMBL" id="SORZ01000002">
    <property type="protein sequence ID" value="TPW34501.1"/>
    <property type="molecule type" value="Genomic_DNA"/>
</dbReference>
<dbReference type="InterPro" id="IPR036144">
    <property type="entry name" value="RibA-like_sf"/>
</dbReference>
<comment type="caution">
    <text evidence="24">The sequence shown here is derived from an EMBL/GenBank/DDBJ whole genome shotgun (WGS) entry which is preliminary data.</text>
</comment>
<comment type="cofactor">
    <cofactor evidence="20">
        <name>Zn(2+)</name>
        <dbReference type="ChEBI" id="CHEBI:29105"/>
    </cofactor>
    <text evidence="20">Binds 1 zinc ion per subunit.</text>
</comment>
<feature type="binding site" evidence="20">
    <location>
        <position position="355"/>
    </location>
    <ligand>
        <name>GTP</name>
        <dbReference type="ChEBI" id="CHEBI:37565"/>
    </ligand>
</feature>
<dbReference type="GO" id="GO:0008270">
    <property type="term" value="F:zinc ion binding"/>
    <property type="evidence" value="ECO:0007669"/>
    <property type="project" value="UniProtKB-UniRule"/>
</dbReference>
<evidence type="ECO:0000256" key="17">
    <source>
        <dbReference type="ARBA" id="ARBA00023268"/>
    </source>
</evidence>
<feature type="region of interest" description="Disordered" evidence="22">
    <location>
        <begin position="208"/>
        <end position="229"/>
    </location>
</feature>
<dbReference type="Gene3D" id="3.90.870.10">
    <property type="entry name" value="DHBP synthase"/>
    <property type="match status" value="1"/>
</dbReference>
<evidence type="ECO:0000256" key="18">
    <source>
        <dbReference type="ARBA" id="ARBA00043932"/>
    </source>
</evidence>
<dbReference type="HAMAP" id="MF_00180">
    <property type="entry name" value="RibB"/>
    <property type="match status" value="1"/>
</dbReference>
<evidence type="ECO:0000256" key="12">
    <source>
        <dbReference type="ARBA" id="ARBA00022833"/>
    </source>
</evidence>
<reference evidence="24 25" key="1">
    <citation type="submission" date="2019-03" db="EMBL/GenBank/DDBJ databases">
        <title>The complete genome sequence of Neokomagataea sp. Jb2 NBRC113641.</title>
        <authorList>
            <person name="Chua K.-O."/>
            <person name="Chan K.-G."/>
            <person name="See-Too W.-S."/>
        </authorList>
    </citation>
    <scope>NUCLEOTIDE SEQUENCE [LARGE SCALE GENOMIC DNA]</scope>
    <source>
        <strain evidence="24 25">Jb2</strain>
    </source>
</reference>
<sequence>MPSALHEAVAAMRAGRMVIMVDDEKRENEGDLILPAQFANQENIAFMARQGCGLICLALEGAQVDRLGLPPMTENNRDPRGTAFTVSVEAAEGVTTGISAADRALTIRRAADPASTPASLVSPGHVFPLRANPQGVMGREGHTEGAVDLMRLAGLEPAGVICEIMAEDGSMMRLPELKVFARQHGLPLISIAQLRSWIAAHGRGEVVSDDPAEHPIAENPQTESASAPPDLAERFPEAVAALPGLYGGTDLKIHAFVAPDGVEHVALVKGDPQRASQQARTPDEAPLVRLHSECVTGDALGSLRCDCGPQLREALARISQAESGVLVYLRGQEGRGIGLFNKIRAYGLQDQGLDTVEANEALGLPSDARKWDVAAEILRQLGIGRLRLLTNNPLKEEGLEKSGLQVLARVPLEIAPNPFNRHYLDTKRTRMGHFLETGPAAPQLPRAS</sequence>
<keyword evidence="8 21" id="KW-0686">Riboflavin biosynthesis</keyword>
<proteinExistence type="inferred from homology"/>
<dbReference type="Pfam" id="PF00926">
    <property type="entry name" value="DHBP_synthase"/>
    <property type="match status" value="1"/>
</dbReference>
<dbReference type="NCBIfam" id="TIGR00505">
    <property type="entry name" value="ribA"/>
    <property type="match status" value="1"/>
</dbReference>
<feature type="site" description="Essential for catalytic activity" evidence="21">
    <location>
        <position position="163"/>
    </location>
</feature>
<evidence type="ECO:0000259" key="23">
    <source>
        <dbReference type="Pfam" id="PF00925"/>
    </source>
</evidence>
<dbReference type="HAMAP" id="MF_00179">
    <property type="entry name" value="RibA"/>
    <property type="match status" value="1"/>
</dbReference>
<dbReference type="NCBIfam" id="NF001591">
    <property type="entry name" value="PRK00393.1"/>
    <property type="match status" value="1"/>
</dbReference>
<evidence type="ECO:0000256" key="8">
    <source>
        <dbReference type="ARBA" id="ARBA00022619"/>
    </source>
</evidence>
<dbReference type="Proteomes" id="UP000315037">
    <property type="component" value="Unassembled WGS sequence"/>
</dbReference>